<accession>A0A6I6JF34</accession>
<dbReference type="KEGG" id="psel:GM415_06065"/>
<reference evidence="1 2" key="1">
    <citation type="submission" date="2019-11" db="EMBL/GenBank/DDBJ databases">
        <authorList>
            <person name="Zheng R.K."/>
            <person name="Sun C.M."/>
        </authorList>
    </citation>
    <scope>NUCLEOTIDE SEQUENCE [LARGE SCALE GENOMIC DNA]</scope>
    <source>
        <strain evidence="1 2">SRB007</strain>
    </source>
</reference>
<dbReference type="SUPFAM" id="SSF102198">
    <property type="entry name" value="Putative cyclase"/>
    <property type="match status" value="1"/>
</dbReference>
<dbReference type="GO" id="GO:0004061">
    <property type="term" value="F:arylformamidase activity"/>
    <property type="evidence" value="ECO:0007669"/>
    <property type="project" value="InterPro"/>
</dbReference>
<dbReference type="Pfam" id="PF04199">
    <property type="entry name" value="Cyclase"/>
    <property type="match status" value="1"/>
</dbReference>
<dbReference type="RefSeq" id="WP_158946925.1">
    <property type="nucleotide sequence ID" value="NZ_CP046400.1"/>
</dbReference>
<dbReference type="GO" id="GO:0019441">
    <property type="term" value="P:L-tryptophan catabolic process to kynurenine"/>
    <property type="evidence" value="ECO:0007669"/>
    <property type="project" value="InterPro"/>
</dbReference>
<dbReference type="Gene3D" id="3.50.30.50">
    <property type="entry name" value="Putative cyclase"/>
    <property type="match status" value="1"/>
</dbReference>
<dbReference type="PANTHER" id="PTHR31118:SF12">
    <property type="entry name" value="CYCLASE-LIKE PROTEIN 2"/>
    <property type="match status" value="1"/>
</dbReference>
<dbReference type="PANTHER" id="PTHR31118">
    <property type="entry name" value="CYCLASE-LIKE PROTEIN 2"/>
    <property type="match status" value="1"/>
</dbReference>
<proteinExistence type="predicted"/>
<sequence length="209" mass="22930">MRVIDLTHAMHTGMPVFPGDEPVNMRRTRFVSRDGYAVTGITATTHAGTHVDMPAHLFADGAGLDDFGPDRFVGQGTVVNCTGVERIKAGSLAWLESVQDLDFVLLRTGWDQYWKTEHYFEGYPILEEEACRYLCGLGLKGVGLDTPSPDPLDGSGLPAHRMLMEHDLVIAENLCHLDLLPPEGFLFSCLPLRIREGDGSPVRAVGLIL</sequence>
<dbReference type="AlphaFoldDB" id="A0A6I6JF34"/>
<evidence type="ECO:0000313" key="1">
    <source>
        <dbReference type="EMBL" id="QGY39700.1"/>
    </source>
</evidence>
<dbReference type="EMBL" id="CP046400">
    <property type="protein sequence ID" value="QGY39700.1"/>
    <property type="molecule type" value="Genomic_DNA"/>
</dbReference>
<dbReference type="Proteomes" id="UP000428328">
    <property type="component" value="Chromosome"/>
</dbReference>
<dbReference type="InterPro" id="IPR037175">
    <property type="entry name" value="KFase_sf"/>
</dbReference>
<gene>
    <name evidence="1" type="ORF">GM415_06065</name>
</gene>
<protein>
    <submittedName>
        <fullName evidence="1">Cyclase family protein</fullName>
    </submittedName>
</protein>
<evidence type="ECO:0000313" key="2">
    <source>
        <dbReference type="Proteomes" id="UP000428328"/>
    </source>
</evidence>
<dbReference type="InterPro" id="IPR007325">
    <property type="entry name" value="KFase/CYL"/>
</dbReference>
<organism evidence="1 2">
    <name type="scientific">Pseudodesulfovibrio cashew</name>
    <dbReference type="NCBI Taxonomy" id="2678688"/>
    <lineage>
        <taxon>Bacteria</taxon>
        <taxon>Pseudomonadati</taxon>
        <taxon>Thermodesulfobacteriota</taxon>
        <taxon>Desulfovibrionia</taxon>
        <taxon>Desulfovibrionales</taxon>
        <taxon>Desulfovibrionaceae</taxon>
    </lineage>
</organism>
<keyword evidence="2" id="KW-1185">Reference proteome</keyword>
<name>A0A6I6JF34_9BACT</name>